<dbReference type="AlphaFoldDB" id="A0A1E8PUV3"/>
<protein>
    <submittedName>
        <fullName evidence="1">Paar repeat-containing protein</fullName>
    </submittedName>
</protein>
<comment type="caution">
    <text evidence="1">The sequence shown here is derived from an EMBL/GenBank/DDBJ whole genome shotgun (WGS) entry which is preliminary data.</text>
</comment>
<accession>A0A1E8PUV3</accession>
<evidence type="ECO:0000313" key="2">
    <source>
        <dbReference type="Proteomes" id="UP000092634"/>
    </source>
</evidence>
<dbReference type="Gene3D" id="1.10.530.10">
    <property type="match status" value="1"/>
</dbReference>
<sequence length="169" mass="18804">MRIKLSKEQRLAENREYLKNVNVRAFLQAIADAEGGGYDFKYGAVKGKRTDPWRFTDYSTHPGPGYGGITTAAGMYQINKATWQDHGERRMGITDFTPETQDLIAVSMLRGLGVIDKIMGGDIEAGVSQASRQWAALPMGRHQASRHNQPYVKFERFEATYIAAGGTTK</sequence>
<reference evidence="1 2" key="1">
    <citation type="submission" date="2016-10" db="EMBL/GenBank/DDBJ databases">
        <title>Updated version of Genome Assembly of Janthinobacterium lividum ERGS5:01.</title>
        <authorList>
            <person name="Kumar R."/>
            <person name="Acharya V."/>
            <person name="Singh D."/>
        </authorList>
    </citation>
    <scope>NUCLEOTIDE SEQUENCE [LARGE SCALE GENOMIC DNA]</scope>
    <source>
        <strain evidence="1 2">ERGS5:01</strain>
    </source>
</reference>
<gene>
    <name evidence="1" type="ORF">BA896_005835</name>
</gene>
<evidence type="ECO:0000313" key="1">
    <source>
        <dbReference type="EMBL" id="OFJ50108.1"/>
    </source>
</evidence>
<dbReference type="InterPro" id="IPR023346">
    <property type="entry name" value="Lysozyme-like_dom_sf"/>
</dbReference>
<organism evidence="1 2">
    <name type="scientific">Janthinobacterium lividum</name>
    <dbReference type="NCBI Taxonomy" id="29581"/>
    <lineage>
        <taxon>Bacteria</taxon>
        <taxon>Pseudomonadati</taxon>
        <taxon>Pseudomonadota</taxon>
        <taxon>Betaproteobacteria</taxon>
        <taxon>Burkholderiales</taxon>
        <taxon>Oxalobacteraceae</taxon>
        <taxon>Janthinobacterium</taxon>
    </lineage>
</organism>
<proteinExistence type="predicted"/>
<dbReference type="SUPFAM" id="SSF53955">
    <property type="entry name" value="Lysozyme-like"/>
    <property type="match status" value="1"/>
</dbReference>
<name>A0A1E8PUV3_9BURK</name>
<dbReference type="EMBL" id="MAQB02000001">
    <property type="protein sequence ID" value="OFJ50108.1"/>
    <property type="molecule type" value="Genomic_DNA"/>
</dbReference>
<dbReference type="Proteomes" id="UP000092634">
    <property type="component" value="Unassembled WGS sequence"/>
</dbReference>